<keyword evidence="2" id="KW-1185">Reference proteome</keyword>
<evidence type="ECO:0000313" key="2">
    <source>
        <dbReference type="Proteomes" id="UP000192277"/>
    </source>
</evidence>
<accession>A0ABX3NWY7</accession>
<name>A0ABX3NWY7_9BACT</name>
<dbReference type="Proteomes" id="UP000192277">
    <property type="component" value="Unassembled WGS sequence"/>
</dbReference>
<protein>
    <submittedName>
        <fullName evidence="1">Uncharacterized protein</fullName>
    </submittedName>
</protein>
<proteinExistence type="predicted"/>
<sequence>MQASPWPPPVEGEVVEEKILLFRLVMAIPVPVYRDAKACLECLGKGQSPITVELLCSASWRTALFSLTEINSEG</sequence>
<gene>
    <name evidence="1" type="ORF">A4D02_08720</name>
</gene>
<reference evidence="1 2" key="1">
    <citation type="submission" date="2016-04" db="EMBL/GenBank/DDBJ databases">
        <authorList>
            <person name="Chen L."/>
            <person name="Zhuang W."/>
            <person name="Wang G."/>
        </authorList>
    </citation>
    <scope>NUCLEOTIDE SEQUENCE [LARGE SCALE GENOMIC DNA]</scope>
    <source>
        <strain evidence="2">GR20</strain>
    </source>
</reference>
<dbReference type="EMBL" id="LWBO01000012">
    <property type="protein sequence ID" value="OQP48775.1"/>
    <property type="molecule type" value="Genomic_DNA"/>
</dbReference>
<organism evidence="1 2">
    <name type="scientific">Niastella koreensis</name>
    <dbReference type="NCBI Taxonomy" id="354356"/>
    <lineage>
        <taxon>Bacteria</taxon>
        <taxon>Pseudomonadati</taxon>
        <taxon>Bacteroidota</taxon>
        <taxon>Chitinophagia</taxon>
        <taxon>Chitinophagales</taxon>
        <taxon>Chitinophagaceae</taxon>
        <taxon>Niastella</taxon>
    </lineage>
</organism>
<evidence type="ECO:0000313" key="1">
    <source>
        <dbReference type="EMBL" id="OQP48775.1"/>
    </source>
</evidence>
<comment type="caution">
    <text evidence="1">The sequence shown here is derived from an EMBL/GenBank/DDBJ whole genome shotgun (WGS) entry which is preliminary data.</text>
</comment>